<evidence type="ECO:0000313" key="3">
    <source>
        <dbReference type="EMBL" id="KRL14296.1"/>
    </source>
</evidence>
<dbReference type="OrthoDB" id="4822551at2"/>
<reference evidence="3 4" key="1">
    <citation type="journal article" date="2015" name="Genome Announc.">
        <title>Expanding the biotechnology potential of lactobacilli through comparative genomics of 213 strains and associated genera.</title>
        <authorList>
            <person name="Sun Z."/>
            <person name="Harris H.M."/>
            <person name="McCann A."/>
            <person name="Guo C."/>
            <person name="Argimon S."/>
            <person name="Zhang W."/>
            <person name="Yang X."/>
            <person name="Jeffery I.B."/>
            <person name="Cooney J.C."/>
            <person name="Kagawa T.F."/>
            <person name="Liu W."/>
            <person name="Song Y."/>
            <person name="Salvetti E."/>
            <person name="Wrobel A."/>
            <person name="Rasinkangas P."/>
            <person name="Parkhill J."/>
            <person name="Rea M.C."/>
            <person name="O'Sullivan O."/>
            <person name="Ritari J."/>
            <person name="Douillard F.P."/>
            <person name="Paul Ross R."/>
            <person name="Yang R."/>
            <person name="Briner A.E."/>
            <person name="Felis G.E."/>
            <person name="de Vos W.M."/>
            <person name="Barrangou R."/>
            <person name="Klaenhammer T.R."/>
            <person name="Caufield P.W."/>
            <person name="Cui Y."/>
            <person name="Zhang H."/>
            <person name="O'Toole P.W."/>
        </authorList>
    </citation>
    <scope>NUCLEOTIDE SEQUENCE [LARGE SCALE GENOMIC DNA]</scope>
    <source>
        <strain evidence="3 4">DSM 12744</strain>
    </source>
</reference>
<evidence type="ECO:0000313" key="4">
    <source>
        <dbReference type="Proteomes" id="UP000051330"/>
    </source>
</evidence>
<dbReference type="Proteomes" id="UP000051330">
    <property type="component" value="Unassembled WGS sequence"/>
</dbReference>
<feature type="transmembrane region" description="Helical" evidence="1">
    <location>
        <begin position="149"/>
        <end position="174"/>
    </location>
</feature>
<keyword evidence="1" id="KW-1133">Transmembrane helix</keyword>
<evidence type="ECO:0000259" key="2">
    <source>
        <dbReference type="Pfam" id="PF04892"/>
    </source>
</evidence>
<dbReference type="EMBL" id="AZEC01000002">
    <property type="protein sequence ID" value="KRL14296.1"/>
    <property type="molecule type" value="Genomic_DNA"/>
</dbReference>
<organism evidence="3 4">
    <name type="scientific">Schleiferilactobacillus perolens DSM 12744</name>
    <dbReference type="NCBI Taxonomy" id="1423792"/>
    <lineage>
        <taxon>Bacteria</taxon>
        <taxon>Bacillati</taxon>
        <taxon>Bacillota</taxon>
        <taxon>Bacilli</taxon>
        <taxon>Lactobacillales</taxon>
        <taxon>Lactobacillaceae</taxon>
        <taxon>Schleiferilactobacillus</taxon>
    </lineage>
</organism>
<keyword evidence="4" id="KW-1185">Reference proteome</keyword>
<gene>
    <name evidence="3" type="ORF">FD09_GL001465</name>
</gene>
<feature type="transmembrane region" description="Helical" evidence="1">
    <location>
        <begin position="35"/>
        <end position="51"/>
    </location>
</feature>
<dbReference type="AlphaFoldDB" id="A0A0R1NDA7"/>
<feature type="transmembrane region" description="Helical" evidence="1">
    <location>
        <begin position="63"/>
        <end position="85"/>
    </location>
</feature>
<keyword evidence="1" id="KW-0812">Transmembrane</keyword>
<dbReference type="PANTHER" id="PTHR36834:SF2">
    <property type="entry name" value="MEMBRANE PROTEIN"/>
    <property type="match status" value="1"/>
</dbReference>
<sequence length="203" mass="23932">MIFLGPLYNWVATTFSDRINHFPLIRLTFYSLDKTLLYFLIFIGVRLIWRHHRHTTGGWGKELLVWVFVFYLMLVFALTVFRGVYFPWQLHLYLHRPLSDVNWQLWTQTAKLQQGQSIVDFIYNLFGNIAWFIPFGVLYPAIRKKRVGLFTTVLTGMLVSCIIEALQFILYTGISDVDDVMFNTLGALCGYLLYAIGRRLFRR</sequence>
<feature type="transmembrane region" description="Helical" evidence="1">
    <location>
        <begin position="121"/>
        <end position="142"/>
    </location>
</feature>
<dbReference type="InterPro" id="IPR053150">
    <property type="entry name" value="Teicoplanin_resist-assoc"/>
</dbReference>
<name>A0A0R1NDA7_9LACO</name>
<dbReference type="RefSeq" id="WP_057818393.1">
    <property type="nucleotide sequence ID" value="NZ_AZEC01000002.1"/>
</dbReference>
<accession>A0A0R1NDA7</accession>
<dbReference type="STRING" id="1423792.FD09_GL001465"/>
<protein>
    <recommendedName>
        <fullName evidence="2">VanZ-like domain-containing protein</fullName>
    </recommendedName>
</protein>
<dbReference type="PATRIC" id="fig|1423792.3.peg.1481"/>
<proteinExistence type="predicted"/>
<dbReference type="InterPro" id="IPR006976">
    <property type="entry name" value="VanZ-like"/>
</dbReference>
<dbReference type="Pfam" id="PF04892">
    <property type="entry name" value="VanZ"/>
    <property type="match status" value="1"/>
</dbReference>
<comment type="caution">
    <text evidence="3">The sequence shown here is derived from an EMBL/GenBank/DDBJ whole genome shotgun (WGS) entry which is preliminary data.</text>
</comment>
<dbReference type="PANTHER" id="PTHR36834">
    <property type="entry name" value="MEMBRANE PROTEIN-RELATED"/>
    <property type="match status" value="1"/>
</dbReference>
<keyword evidence="1" id="KW-0472">Membrane</keyword>
<feature type="domain" description="VanZ-like" evidence="2">
    <location>
        <begin position="68"/>
        <end position="196"/>
    </location>
</feature>
<feature type="transmembrane region" description="Helical" evidence="1">
    <location>
        <begin position="180"/>
        <end position="197"/>
    </location>
</feature>
<evidence type="ECO:0000256" key="1">
    <source>
        <dbReference type="SAM" id="Phobius"/>
    </source>
</evidence>